<protein>
    <submittedName>
        <fullName evidence="3">Carbohydrate-binding family 9</fullName>
    </submittedName>
</protein>
<name>A0A1M5BWE4_9BACT</name>
<dbReference type="GO" id="GO:0016052">
    <property type="term" value="P:carbohydrate catabolic process"/>
    <property type="evidence" value="ECO:0007669"/>
    <property type="project" value="InterPro"/>
</dbReference>
<evidence type="ECO:0000313" key="3">
    <source>
        <dbReference type="EMBL" id="SHF46691.1"/>
    </source>
</evidence>
<dbReference type="AlphaFoldDB" id="A0A1M5BWE4"/>
<evidence type="ECO:0000313" key="4">
    <source>
        <dbReference type="Proteomes" id="UP000184368"/>
    </source>
</evidence>
<keyword evidence="1" id="KW-0732">Signal</keyword>
<sequence>MNIFTLILLLIMQQTTHAQTTAPPMHLKPAPLKIKKTQPFTLTGKGEATAWNSTDWIALQKLDAGGAPNDTRFKILYTDQGIYVLFSGDDQRITTQYDTDFSNLFLGDVFEVFFHPDPQVPVYFEYEINALDKELVLLIPNINGRLSGWTPWHYEGRKKVQKKVWIDGGSAAMNSSIKAWRAELFFPFELLHPLIKTAPQKGDRWNANFYRLDYDSGKMIKWAWSPVETNFHEYKRFGAIEFD</sequence>
<gene>
    <name evidence="3" type="ORF">SAMN05444008_108120</name>
</gene>
<keyword evidence="4" id="KW-1185">Reference proteome</keyword>
<dbReference type="Proteomes" id="UP000184368">
    <property type="component" value="Unassembled WGS sequence"/>
</dbReference>
<proteinExistence type="predicted"/>
<dbReference type="CDD" id="cd09620">
    <property type="entry name" value="CBM9_like_3"/>
    <property type="match status" value="1"/>
</dbReference>
<reference evidence="3 4" key="1">
    <citation type="submission" date="2016-11" db="EMBL/GenBank/DDBJ databases">
        <authorList>
            <person name="Jaros S."/>
            <person name="Januszkiewicz K."/>
            <person name="Wedrychowicz H."/>
        </authorList>
    </citation>
    <scope>NUCLEOTIDE SEQUENCE [LARGE SCALE GENOMIC DNA]</scope>
    <source>
        <strain evidence="3 4">DSM 26897</strain>
    </source>
</reference>
<dbReference type="Pfam" id="PF16011">
    <property type="entry name" value="CBM9_2"/>
    <property type="match status" value="1"/>
</dbReference>
<feature type="domain" description="Carbohydrate-binding" evidence="2">
    <location>
        <begin position="70"/>
        <end position="242"/>
    </location>
</feature>
<evidence type="ECO:0000256" key="1">
    <source>
        <dbReference type="SAM" id="SignalP"/>
    </source>
</evidence>
<dbReference type="RefSeq" id="WP_083596518.1">
    <property type="nucleotide sequence ID" value="NZ_FQUO01000008.1"/>
</dbReference>
<dbReference type="EMBL" id="FQUO01000008">
    <property type="protein sequence ID" value="SHF46691.1"/>
    <property type="molecule type" value="Genomic_DNA"/>
</dbReference>
<evidence type="ECO:0000259" key="2">
    <source>
        <dbReference type="Pfam" id="PF16011"/>
    </source>
</evidence>
<organism evidence="3 4">
    <name type="scientific">Cnuella takakiae</name>
    <dbReference type="NCBI Taxonomy" id="1302690"/>
    <lineage>
        <taxon>Bacteria</taxon>
        <taxon>Pseudomonadati</taxon>
        <taxon>Bacteroidota</taxon>
        <taxon>Chitinophagia</taxon>
        <taxon>Chitinophagales</taxon>
        <taxon>Chitinophagaceae</taxon>
        <taxon>Cnuella</taxon>
    </lineage>
</organism>
<accession>A0A1M5BWE4</accession>
<dbReference type="Gene3D" id="2.60.40.1190">
    <property type="match status" value="1"/>
</dbReference>
<feature type="chain" id="PRO_5012160509" evidence="1">
    <location>
        <begin position="19"/>
        <end position="243"/>
    </location>
</feature>
<feature type="signal peptide" evidence="1">
    <location>
        <begin position="1"/>
        <end position="18"/>
    </location>
</feature>
<dbReference type="InterPro" id="IPR010502">
    <property type="entry name" value="Carb-bd_dom_fam9"/>
</dbReference>
<dbReference type="STRING" id="1302690.BUE76_17865"/>
<dbReference type="GO" id="GO:0030246">
    <property type="term" value="F:carbohydrate binding"/>
    <property type="evidence" value="ECO:0007669"/>
    <property type="project" value="InterPro"/>
</dbReference>
<dbReference type="SUPFAM" id="SSF49344">
    <property type="entry name" value="CBD9-like"/>
    <property type="match status" value="1"/>
</dbReference>
<dbReference type="GO" id="GO:0004553">
    <property type="term" value="F:hydrolase activity, hydrolyzing O-glycosyl compounds"/>
    <property type="evidence" value="ECO:0007669"/>
    <property type="project" value="InterPro"/>
</dbReference>
<dbReference type="OrthoDB" id="9786766at2"/>